<keyword evidence="5" id="KW-1175">Viral attachment to host cell pilus</keyword>
<sequence length="524" mass="58483">MKLPKAKCTRFGISVVDREVPKICRVTCSKGKCFVAGYISPASSYPLRDPDRIPPVLANVGPNSARRPGPGKGQFAPKPKTIKSQRYRFPQKRKGPMVNRTVITPGRQVISQVSGYPGTPTSSTSVSAATALSHYLLGVVTSHGDFKHPTAQAFQVQDIVNYAGIHNTVDDYGNFRTVTGDNQQPFPRDFSHFVGFPYTPAYNQAVSRLYDKLRGDVDISIDLAESHKTHVMMRDTFKGMKNMSLTLHKMRRSNPRDWGNLWLEFTYGWKPLASTIYGSVDRLLNKSTGSGRIPVHASGKEIFRKRTSQVGFYAINDRTIEWSEHSCRAKVNVLYGLDGSTLDKLAGYTSLNPVSIAWELTPYSFVVDWFVNIGGYLRSYESALLYGSSFISGYKTETQLSEINGNNAGGQRIGKTTITVDLTGYERIAYKLRTVLTSSPYPRRPTFNPKLGSSRLISAAALLGQQLHSLKHPKMKGNEAVWSSTWSGAFEWLGFGPSTSRMTPRERLINDRILRRSQLPAFRR</sequence>
<evidence type="ECO:0000256" key="4">
    <source>
        <dbReference type="ARBA" id="ARBA00022844"/>
    </source>
</evidence>
<organism evidence="9">
    <name type="scientific">Leviviridae sp</name>
    <dbReference type="NCBI Taxonomy" id="2027243"/>
    <lineage>
        <taxon>Viruses</taxon>
        <taxon>Riboviria</taxon>
        <taxon>Orthornavirae</taxon>
        <taxon>Lenarviricota</taxon>
        <taxon>Leviviricetes</taxon>
        <taxon>Norzivirales</taxon>
        <taxon>Fiersviridae</taxon>
    </lineage>
</organism>
<keyword evidence="4" id="KW-0946">Virion</keyword>
<comment type="similarity">
    <text evidence="7">Belongs to the Leviviricetes maturation protein family.</text>
</comment>
<dbReference type="InterPro" id="IPR005563">
    <property type="entry name" value="A_protein"/>
</dbReference>
<keyword evidence="2" id="KW-0945">Host-virus interaction</keyword>
<comment type="subcellular location">
    <subcellularLocation>
        <location evidence="1">Virion</location>
    </subcellularLocation>
</comment>
<gene>
    <name evidence="9" type="ORF">H2RhizoLitter49936_000003</name>
</gene>
<evidence type="ECO:0000256" key="6">
    <source>
        <dbReference type="ARBA" id="ARBA00023296"/>
    </source>
</evidence>
<accession>A0A514D6M6</accession>
<proteinExistence type="inferred from homology"/>
<dbReference type="Pfam" id="PF03863">
    <property type="entry name" value="Phage_mat-A"/>
    <property type="match status" value="1"/>
</dbReference>
<reference evidence="9" key="1">
    <citation type="submission" date="2019-05" db="EMBL/GenBank/DDBJ databases">
        <title>Metatranscriptomic reconstruction reveals RNA viruses with the potential to shape carbon cycling in soil.</title>
        <authorList>
            <person name="Starr E.P."/>
            <person name="Nuccio E."/>
            <person name="Pett-Ridge J."/>
            <person name="Banfield J.F."/>
            <person name="Firestone M.K."/>
        </authorList>
    </citation>
    <scope>NUCLEOTIDE SEQUENCE</scope>
    <source>
        <strain evidence="9">H2_Rhizo_Litter_49_scaffold_936</strain>
    </source>
</reference>
<dbReference type="EMBL" id="MN034719">
    <property type="protein sequence ID" value="QDH89252.1"/>
    <property type="molecule type" value="Genomic_RNA"/>
</dbReference>
<evidence type="ECO:0000256" key="1">
    <source>
        <dbReference type="ARBA" id="ARBA00004328"/>
    </source>
</evidence>
<evidence type="ECO:0008006" key="10">
    <source>
        <dbReference type="Google" id="ProtNLM"/>
    </source>
</evidence>
<evidence type="ECO:0000313" key="9">
    <source>
        <dbReference type="EMBL" id="QDH89252.1"/>
    </source>
</evidence>
<evidence type="ECO:0000256" key="7">
    <source>
        <dbReference type="ARBA" id="ARBA00035110"/>
    </source>
</evidence>
<feature type="region of interest" description="Disordered" evidence="8">
    <location>
        <begin position="61"/>
        <end position="82"/>
    </location>
</feature>
<dbReference type="GO" id="GO:0039666">
    <property type="term" value="P:virion attachment to host cell pilus"/>
    <property type="evidence" value="ECO:0007669"/>
    <property type="project" value="UniProtKB-KW"/>
</dbReference>
<keyword evidence="3" id="KW-1161">Viral attachment to host cell</keyword>
<evidence type="ECO:0000256" key="3">
    <source>
        <dbReference type="ARBA" id="ARBA00022804"/>
    </source>
</evidence>
<dbReference type="GO" id="GO:0044423">
    <property type="term" value="C:virion component"/>
    <property type="evidence" value="ECO:0007669"/>
    <property type="project" value="UniProtKB-KW"/>
</dbReference>
<evidence type="ECO:0000256" key="8">
    <source>
        <dbReference type="SAM" id="MobiDB-lite"/>
    </source>
</evidence>
<name>A0A514D6M6_9VIRU</name>
<evidence type="ECO:0000256" key="2">
    <source>
        <dbReference type="ARBA" id="ARBA00022581"/>
    </source>
</evidence>
<keyword evidence="6" id="KW-1160">Virus entry into host cell</keyword>
<protein>
    <recommendedName>
        <fullName evidence="10">Maturation</fullName>
    </recommendedName>
</protein>
<evidence type="ECO:0000256" key="5">
    <source>
        <dbReference type="ARBA" id="ARBA00023104"/>
    </source>
</evidence>